<evidence type="ECO:0000313" key="2">
    <source>
        <dbReference type="Proteomes" id="UP001595792"/>
    </source>
</evidence>
<dbReference type="PANTHER" id="PTHR38477:SF1">
    <property type="entry name" value="MUREIN L,D-TRANSPEPTIDASE CATALYTIC DOMAIN FAMILY PROTEIN"/>
    <property type="match status" value="1"/>
</dbReference>
<sequence length="261" mass="29037">MNKNIMGIVKTILLVISIVGTSWKAVEHPLNNQDNINRLRTDSLYNEYILNLYHTVHLDSTGLNINVFEKALTGFYNFKSSGFLHNKSILTIADFDQESCKKRLYIIDLDKKELVLNTWVAHGQNSGGDKPSYFSNAVNSNTSSVGFYLTGEIYSGKHGRSLKLDGMDYGFNNNARERAIVIHGADYVSQQSINQLGRLGRSQGCPAVSSKLINTVINTISDKTVLFINSSSLNYTSQYLNETLAANEVLNQEEVLAANID</sequence>
<organism evidence="1 2">
    <name type="scientific">Pedobacter jamesrossensis</name>
    <dbReference type="NCBI Taxonomy" id="1908238"/>
    <lineage>
        <taxon>Bacteria</taxon>
        <taxon>Pseudomonadati</taxon>
        <taxon>Bacteroidota</taxon>
        <taxon>Sphingobacteriia</taxon>
        <taxon>Sphingobacteriales</taxon>
        <taxon>Sphingobacteriaceae</taxon>
        <taxon>Pedobacter</taxon>
    </lineage>
</organism>
<keyword evidence="2" id="KW-1185">Reference proteome</keyword>
<dbReference type="EMBL" id="JBHSBY010000032">
    <property type="protein sequence ID" value="MFC4196319.1"/>
    <property type="molecule type" value="Genomic_DNA"/>
</dbReference>
<dbReference type="RefSeq" id="WP_378959645.1">
    <property type="nucleotide sequence ID" value="NZ_JBHRXC010000016.1"/>
</dbReference>
<reference evidence="2" key="1">
    <citation type="journal article" date="2019" name="Int. J. Syst. Evol. Microbiol.">
        <title>The Global Catalogue of Microorganisms (GCM) 10K type strain sequencing project: providing services to taxonomists for standard genome sequencing and annotation.</title>
        <authorList>
            <consortium name="The Broad Institute Genomics Platform"/>
            <consortium name="The Broad Institute Genome Sequencing Center for Infectious Disease"/>
            <person name="Wu L."/>
            <person name="Ma J."/>
        </authorList>
    </citation>
    <scope>NUCLEOTIDE SEQUENCE [LARGE SCALE GENOMIC DNA]</scope>
    <source>
        <strain evidence="2">CCM 8689</strain>
    </source>
</reference>
<name>A0ABV8NIK0_9SPHI</name>
<gene>
    <name evidence="1" type="ORF">ACFOUY_06385</name>
</gene>
<proteinExistence type="predicted"/>
<dbReference type="InterPro" id="IPR032676">
    <property type="entry name" value="YkuD_2"/>
</dbReference>
<dbReference type="Proteomes" id="UP001595792">
    <property type="component" value="Unassembled WGS sequence"/>
</dbReference>
<evidence type="ECO:0000313" key="1">
    <source>
        <dbReference type="EMBL" id="MFC4196319.1"/>
    </source>
</evidence>
<comment type="caution">
    <text evidence="1">The sequence shown here is derived from an EMBL/GenBank/DDBJ whole genome shotgun (WGS) entry which is preliminary data.</text>
</comment>
<dbReference type="Pfam" id="PF13645">
    <property type="entry name" value="YkuD_2"/>
    <property type="match status" value="1"/>
</dbReference>
<dbReference type="PANTHER" id="PTHR38477">
    <property type="entry name" value="HYPOTHETICAL EXPORTED PROTEIN"/>
    <property type="match status" value="1"/>
</dbReference>
<protein>
    <submittedName>
        <fullName evidence="1">Murein L,D-transpeptidase catalytic domain family protein</fullName>
    </submittedName>
</protein>
<accession>A0ABV8NIK0</accession>